<dbReference type="PANTHER" id="PTHR23028">
    <property type="entry name" value="ACETYLTRANSFERASE"/>
    <property type="match status" value="1"/>
</dbReference>
<feature type="transmembrane region" description="Helical" evidence="1">
    <location>
        <begin position="82"/>
        <end position="101"/>
    </location>
</feature>
<keyword evidence="4" id="KW-1185">Reference proteome</keyword>
<protein>
    <submittedName>
        <fullName evidence="3">PEP-CTERM protein-sorting domain-containing protein</fullName>
    </submittedName>
</protein>
<keyword evidence="1" id="KW-0812">Transmembrane</keyword>
<feature type="transmembrane region" description="Helical" evidence="1">
    <location>
        <begin position="143"/>
        <end position="159"/>
    </location>
</feature>
<feature type="transmembrane region" description="Helical" evidence="1">
    <location>
        <begin position="42"/>
        <end position="62"/>
    </location>
</feature>
<feature type="transmembrane region" description="Helical" evidence="1">
    <location>
        <begin position="218"/>
        <end position="237"/>
    </location>
</feature>
<name>A0A1I1BQ23_9PSEU</name>
<organism evidence="3 4">
    <name type="scientific">Amycolatopsis marina</name>
    <dbReference type="NCBI Taxonomy" id="490629"/>
    <lineage>
        <taxon>Bacteria</taxon>
        <taxon>Bacillati</taxon>
        <taxon>Actinomycetota</taxon>
        <taxon>Actinomycetes</taxon>
        <taxon>Pseudonocardiales</taxon>
        <taxon>Pseudonocardiaceae</taxon>
        <taxon>Amycolatopsis</taxon>
    </lineage>
</organism>
<gene>
    <name evidence="3" type="ORF">SAMN05216266_114187</name>
</gene>
<accession>A0A1I1BQ23</accession>
<dbReference type="InterPro" id="IPR050879">
    <property type="entry name" value="Acyltransferase_3"/>
</dbReference>
<evidence type="ECO:0000313" key="4">
    <source>
        <dbReference type="Proteomes" id="UP000243799"/>
    </source>
</evidence>
<evidence type="ECO:0000256" key="1">
    <source>
        <dbReference type="SAM" id="Phobius"/>
    </source>
</evidence>
<dbReference type="AlphaFoldDB" id="A0A1I1BQ23"/>
<dbReference type="InterPro" id="IPR002656">
    <property type="entry name" value="Acyl_transf_3_dom"/>
</dbReference>
<sequence length="358" mass="38971">MLTHDRYLALTRLPALDGLRALAALAVVFFHHGGPVFDRLQGWIGVQLFFTLSGFLITTLLLREERDTGRISLRGFYLRRTFRIMPVYFLLLGLTTLFVTLGGRFTSSRLAEALPLYLVFCNELVDYNTPFGISWTLGVEEKFYLVWPVLFLLTAAVGVKATGCRLLLVPAAIAGLLLAAEWSPLTVHYASILVGCLLALVLHHPTGFAILRPLTHPAAIALVVAGFLVLQFNIGPLRTLLGGGWTLVVPLYAVAVALLLTAVIAPGPVQRALSCKPMAFVGKRSYSLYLSQSMAASVMSPLVPEPSTIKALGASLIALGIACLLYRWVETPAIRYGRRLADGGTTDRFLPMKQPGHS</sequence>
<feature type="transmembrane region" description="Helical" evidence="1">
    <location>
        <begin position="166"/>
        <end position="183"/>
    </location>
</feature>
<proteinExistence type="predicted"/>
<feature type="transmembrane region" description="Helical" evidence="1">
    <location>
        <begin position="309"/>
        <end position="329"/>
    </location>
</feature>
<dbReference type="GO" id="GO:0016020">
    <property type="term" value="C:membrane"/>
    <property type="evidence" value="ECO:0007669"/>
    <property type="project" value="TreeGrafter"/>
</dbReference>
<feature type="transmembrane region" description="Helical" evidence="1">
    <location>
        <begin position="7"/>
        <end position="30"/>
    </location>
</feature>
<keyword evidence="1" id="KW-0472">Membrane</keyword>
<evidence type="ECO:0000259" key="2">
    <source>
        <dbReference type="Pfam" id="PF01757"/>
    </source>
</evidence>
<dbReference type="EMBL" id="FOKG01000014">
    <property type="protein sequence ID" value="SFB50433.1"/>
    <property type="molecule type" value="Genomic_DNA"/>
</dbReference>
<keyword evidence="1" id="KW-1133">Transmembrane helix</keyword>
<reference evidence="4" key="1">
    <citation type="submission" date="2016-10" db="EMBL/GenBank/DDBJ databases">
        <authorList>
            <person name="Varghese N."/>
            <person name="Submissions S."/>
        </authorList>
    </citation>
    <scope>NUCLEOTIDE SEQUENCE [LARGE SCALE GENOMIC DNA]</scope>
    <source>
        <strain evidence="4">CGMCC 4.3568</strain>
    </source>
</reference>
<dbReference type="Pfam" id="PF01757">
    <property type="entry name" value="Acyl_transf_3"/>
    <property type="match status" value="1"/>
</dbReference>
<feature type="transmembrane region" description="Helical" evidence="1">
    <location>
        <begin position="243"/>
        <end position="265"/>
    </location>
</feature>
<dbReference type="GO" id="GO:0009103">
    <property type="term" value="P:lipopolysaccharide biosynthetic process"/>
    <property type="evidence" value="ECO:0007669"/>
    <property type="project" value="TreeGrafter"/>
</dbReference>
<dbReference type="STRING" id="490629.SAMN05216266_114187"/>
<dbReference type="GO" id="GO:0016747">
    <property type="term" value="F:acyltransferase activity, transferring groups other than amino-acyl groups"/>
    <property type="evidence" value="ECO:0007669"/>
    <property type="project" value="InterPro"/>
</dbReference>
<dbReference type="Proteomes" id="UP000243799">
    <property type="component" value="Unassembled WGS sequence"/>
</dbReference>
<feature type="domain" description="Acyltransferase 3" evidence="2">
    <location>
        <begin position="14"/>
        <end position="327"/>
    </location>
</feature>
<dbReference type="PANTHER" id="PTHR23028:SF53">
    <property type="entry name" value="ACYL_TRANSF_3 DOMAIN-CONTAINING PROTEIN"/>
    <property type="match status" value="1"/>
</dbReference>
<evidence type="ECO:0000313" key="3">
    <source>
        <dbReference type="EMBL" id="SFB50433.1"/>
    </source>
</evidence>